<reference evidence="9" key="2">
    <citation type="submission" date="2025-09" db="UniProtKB">
        <authorList>
            <consortium name="Ensembl"/>
        </authorList>
    </citation>
    <scope>IDENTIFICATION</scope>
</reference>
<dbReference type="PROSITE" id="PS51257">
    <property type="entry name" value="PROKAR_LIPOPROTEIN"/>
    <property type="match status" value="1"/>
</dbReference>
<dbReference type="Gene3D" id="3.40.50.12350">
    <property type="match status" value="1"/>
</dbReference>
<dbReference type="NCBIfam" id="TIGR01658">
    <property type="entry name" value="EYA-cons_domain"/>
    <property type="match status" value="1"/>
</dbReference>
<evidence type="ECO:0000256" key="8">
    <source>
        <dbReference type="RuleBase" id="RU362036"/>
    </source>
</evidence>
<dbReference type="InterPro" id="IPR038102">
    <property type="entry name" value="EYA_dom_sf"/>
</dbReference>
<keyword evidence="4 7" id="KW-0460">Magnesium</keyword>
<feature type="binding site" evidence="7">
    <location>
        <position position="183"/>
    </location>
    <ligand>
        <name>Mg(2+)</name>
        <dbReference type="ChEBI" id="CHEBI:18420"/>
    </ligand>
</feature>
<evidence type="ECO:0000256" key="2">
    <source>
        <dbReference type="ARBA" id="ARBA00022723"/>
    </source>
</evidence>
<reference evidence="9" key="1">
    <citation type="submission" date="2025-08" db="UniProtKB">
        <authorList>
            <consortium name="Ensembl"/>
        </authorList>
    </citation>
    <scope>IDENTIFICATION</scope>
</reference>
<dbReference type="Ensembl" id="ENSEBUT00000016087.1">
    <property type="protein sequence ID" value="ENSEBUP00000015511.1"/>
    <property type="gene ID" value="ENSEBUG00000009771.1"/>
</dbReference>
<dbReference type="PANTHER" id="PTHR10190">
    <property type="entry name" value="EYES ABSENT"/>
    <property type="match status" value="1"/>
</dbReference>
<dbReference type="GO" id="GO:0004725">
    <property type="term" value="F:protein tyrosine phosphatase activity"/>
    <property type="evidence" value="ECO:0007669"/>
    <property type="project" value="UniProtKB-EC"/>
</dbReference>
<dbReference type="Pfam" id="PF00702">
    <property type="entry name" value="Hydrolase"/>
    <property type="match status" value="1"/>
</dbReference>
<keyword evidence="2 7" id="KW-0479">Metal-binding</keyword>
<dbReference type="PANTHER" id="PTHR10190:SF16">
    <property type="entry name" value="DEVELOPMENTAL PROTEIN EYES ABSENT"/>
    <property type="match status" value="1"/>
</dbReference>
<evidence type="ECO:0000313" key="9">
    <source>
        <dbReference type="Ensembl" id="ENSEBUP00000015511.1"/>
    </source>
</evidence>
<evidence type="ECO:0000313" key="10">
    <source>
        <dbReference type="Proteomes" id="UP000694388"/>
    </source>
</evidence>
<evidence type="ECO:0000256" key="7">
    <source>
        <dbReference type="PIRSR" id="PIRSR628472-2"/>
    </source>
</evidence>
<accession>A0A8C4QHK0</accession>
<evidence type="ECO:0000256" key="5">
    <source>
        <dbReference type="ARBA" id="ARBA00022912"/>
    </source>
</evidence>
<dbReference type="GO" id="GO:0005634">
    <property type="term" value="C:nucleus"/>
    <property type="evidence" value="ECO:0007669"/>
    <property type="project" value="TreeGrafter"/>
</dbReference>
<dbReference type="EC" id="3.1.3.48" evidence="8"/>
<keyword evidence="8" id="KW-0804">Transcription</keyword>
<evidence type="ECO:0000256" key="4">
    <source>
        <dbReference type="ARBA" id="ARBA00022842"/>
    </source>
</evidence>
<organism evidence="9 10">
    <name type="scientific">Eptatretus burgeri</name>
    <name type="common">Inshore hagfish</name>
    <dbReference type="NCBI Taxonomy" id="7764"/>
    <lineage>
        <taxon>Eukaryota</taxon>
        <taxon>Metazoa</taxon>
        <taxon>Chordata</taxon>
        <taxon>Craniata</taxon>
        <taxon>Vertebrata</taxon>
        <taxon>Cyclostomata</taxon>
        <taxon>Myxini</taxon>
        <taxon>Myxiniformes</taxon>
        <taxon>Myxinidae</taxon>
        <taxon>Eptatretinae</taxon>
        <taxon>Eptatretus</taxon>
    </lineage>
</organism>
<dbReference type="InterPro" id="IPR006545">
    <property type="entry name" value="EYA_dom"/>
</dbReference>
<dbReference type="GeneTree" id="ENSGT00950000182978"/>
<evidence type="ECO:0000256" key="1">
    <source>
        <dbReference type="ARBA" id="ARBA00010501"/>
    </source>
</evidence>
<dbReference type="GO" id="GO:2001240">
    <property type="term" value="P:negative regulation of extrinsic apoptotic signaling pathway in absence of ligand"/>
    <property type="evidence" value="ECO:0007669"/>
    <property type="project" value="TreeGrafter"/>
</dbReference>
<dbReference type="InterPro" id="IPR028472">
    <property type="entry name" value="EYA"/>
</dbReference>
<keyword evidence="8" id="KW-0805">Transcription regulation</keyword>
<dbReference type="GO" id="GO:0045739">
    <property type="term" value="P:positive regulation of DNA repair"/>
    <property type="evidence" value="ECO:0007669"/>
    <property type="project" value="TreeGrafter"/>
</dbReference>
<dbReference type="GO" id="GO:0030154">
    <property type="term" value="P:cell differentiation"/>
    <property type="evidence" value="ECO:0007669"/>
    <property type="project" value="TreeGrafter"/>
</dbReference>
<sequence length="219" mass="24264">MSKLLFNESTKLFQNSQMNGGLSCIVSSLYNFAADGFPSAMGGGMCLATGVRGGVDWMRKLAFRYRRVKEIYTMYGNNLADLLSPGKTELWLQLRAEIETLTESWLTIALKSLSIVHSRGSSANVLVTTTQLVPAISKLLLYGLGEVFPIENVYSASKTGKESCFERITSRFGQKVVYVVVGDGSEEEQAAKKHSMPFWRVSSHSDLLALQHALEMEYL</sequence>
<proteinExistence type="inferred from homology"/>
<protein>
    <recommendedName>
        <fullName evidence="8">Eyes absent homolog</fullName>
        <ecNumber evidence="8">3.1.3.48</ecNumber>
    </recommendedName>
</protein>
<comment type="similarity">
    <text evidence="1 8">Belongs to the HAD-like hydrolase superfamily. EYA family.</text>
</comment>
<name>A0A8C4QHK0_EPTBU</name>
<keyword evidence="5 8" id="KW-0904">Protein phosphatase</keyword>
<comment type="catalytic activity">
    <reaction evidence="6 8">
        <text>O-phospho-L-tyrosyl-[protein] + H2O = L-tyrosyl-[protein] + phosphate</text>
        <dbReference type="Rhea" id="RHEA:10684"/>
        <dbReference type="Rhea" id="RHEA-COMP:10136"/>
        <dbReference type="Rhea" id="RHEA-COMP:20101"/>
        <dbReference type="ChEBI" id="CHEBI:15377"/>
        <dbReference type="ChEBI" id="CHEBI:43474"/>
        <dbReference type="ChEBI" id="CHEBI:46858"/>
        <dbReference type="ChEBI" id="CHEBI:61978"/>
        <dbReference type="EC" id="3.1.3.48"/>
    </reaction>
</comment>
<dbReference type="Proteomes" id="UP000694388">
    <property type="component" value="Unplaced"/>
</dbReference>
<comment type="cofactor">
    <cofactor evidence="7 8">
        <name>Mg(2+)</name>
        <dbReference type="ChEBI" id="CHEBI:18420"/>
    </cofactor>
    <text evidence="7 8">Binds 1 Mg(2+) ion per subunit.</text>
</comment>
<dbReference type="AlphaFoldDB" id="A0A8C4QHK0"/>
<dbReference type="GO" id="GO:0046872">
    <property type="term" value="F:metal ion binding"/>
    <property type="evidence" value="ECO:0007669"/>
    <property type="project" value="UniProtKB-KW"/>
</dbReference>
<evidence type="ECO:0000256" key="6">
    <source>
        <dbReference type="ARBA" id="ARBA00051722"/>
    </source>
</evidence>
<keyword evidence="3 8" id="KW-0378">Hydrolase</keyword>
<keyword evidence="10" id="KW-1185">Reference proteome</keyword>
<dbReference type="OMA" id="MWENHIL"/>
<evidence type="ECO:0000256" key="3">
    <source>
        <dbReference type="ARBA" id="ARBA00022801"/>
    </source>
</evidence>